<dbReference type="Proteomes" id="UP000199677">
    <property type="component" value="Unassembled WGS sequence"/>
</dbReference>
<evidence type="ECO:0000313" key="4">
    <source>
        <dbReference type="Proteomes" id="UP000199677"/>
    </source>
</evidence>
<dbReference type="AlphaFoldDB" id="A0A1H0FNN4"/>
<protein>
    <submittedName>
        <fullName evidence="3">Short chain dehydrogenase</fullName>
    </submittedName>
</protein>
<gene>
    <name evidence="3" type="ORF">SAMN04487951_11089</name>
</gene>
<dbReference type="GO" id="GO:0016020">
    <property type="term" value="C:membrane"/>
    <property type="evidence" value="ECO:0007669"/>
    <property type="project" value="TreeGrafter"/>
</dbReference>
<dbReference type="EMBL" id="FNII01000010">
    <property type="protein sequence ID" value="SDN96245.1"/>
    <property type="molecule type" value="Genomic_DNA"/>
</dbReference>
<organism evidence="3 4">
    <name type="scientific">Vreelandella arcis</name>
    <dbReference type="NCBI Taxonomy" id="416873"/>
    <lineage>
        <taxon>Bacteria</taxon>
        <taxon>Pseudomonadati</taxon>
        <taxon>Pseudomonadota</taxon>
        <taxon>Gammaproteobacteria</taxon>
        <taxon>Oceanospirillales</taxon>
        <taxon>Halomonadaceae</taxon>
        <taxon>Vreelandella</taxon>
    </lineage>
</organism>
<keyword evidence="4" id="KW-1185">Reference proteome</keyword>
<evidence type="ECO:0000313" key="3">
    <source>
        <dbReference type="EMBL" id="SDN96245.1"/>
    </source>
</evidence>
<comment type="similarity">
    <text evidence="1">Belongs to the short-chain dehydrogenases/reductases (SDR) family.</text>
</comment>
<dbReference type="PANTHER" id="PTHR44196">
    <property type="entry name" value="DEHYDROGENASE/REDUCTASE SDR FAMILY MEMBER 7B"/>
    <property type="match status" value="1"/>
</dbReference>
<dbReference type="STRING" id="416873.SAMN04487951_11089"/>
<dbReference type="PANTHER" id="PTHR44196:SF1">
    <property type="entry name" value="DEHYDROGENASE_REDUCTASE SDR FAMILY MEMBER 7B"/>
    <property type="match status" value="1"/>
</dbReference>
<reference evidence="4" key="1">
    <citation type="submission" date="2016-10" db="EMBL/GenBank/DDBJ databases">
        <authorList>
            <person name="Varghese N."/>
            <person name="Submissions S."/>
        </authorList>
    </citation>
    <scope>NUCLEOTIDE SEQUENCE [LARGE SCALE GENOMIC DNA]</scope>
    <source>
        <strain evidence="4">CGMCC 1.6494</strain>
    </source>
</reference>
<evidence type="ECO:0000256" key="1">
    <source>
        <dbReference type="ARBA" id="ARBA00006484"/>
    </source>
</evidence>
<dbReference type="Pfam" id="PF00106">
    <property type="entry name" value="adh_short"/>
    <property type="match status" value="1"/>
</dbReference>
<dbReference type="SUPFAM" id="SSF51735">
    <property type="entry name" value="NAD(P)-binding Rossmann-fold domains"/>
    <property type="match status" value="1"/>
</dbReference>
<dbReference type="InterPro" id="IPR036291">
    <property type="entry name" value="NAD(P)-bd_dom_sf"/>
</dbReference>
<dbReference type="Gene3D" id="3.40.50.720">
    <property type="entry name" value="NAD(P)-binding Rossmann-like Domain"/>
    <property type="match status" value="1"/>
</dbReference>
<accession>A0A1H0FNN4</accession>
<name>A0A1H0FNN4_9GAMM</name>
<keyword evidence="2" id="KW-0560">Oxidoreductase</keyword>
<proteinExistence type="inferred from homology"/>
<dbReference type="InterPro" id="IPR002347">
    <property type="entry name" value="SDR_fam"/>
</dbReference>
<sequence length="59" mass="6346">MPSVLITGATSGFGKAAARRFAKAGWSLILTGRREERLAELKSELAPHVTVLTVPLDVR</sequence>
<evidence type="ECO:0000256" key="2">
    <source>
        <dbReference type="ARBA" id="ARBA00023002"/>
    </source>
</evidence>
<dbReference type="GO" id="GO:0016491">
    <property type="term" value="F:oxidoreductase activity"/>
    <property type="evidence" value="ECO:0007669"/>
    <property type="project" value="UniProtKB-KW"/>
</dbReference>